<dbReference type="SUPFAM" id="SSF88713">
    <property type="entry name" value="Glycoside hydrolase/deacetylase"/>
    <property type="match status" value="1"/>
</dbReference>
<dbReference type="Pfam" id="PF04748">
    <property type="entry name" value="Polysacc_deac_2"/>
    <property type="match status" value="1"/>
</dbReference>
<dbReference type="PANTHER" id="PTHR30105">
    <property type="entry name" value="UNCHARACTERIZED YIBQ-RELATED"/>
    <property type="match status" value="1"/>
</dbReference>
<organism evidence="2 3">
    <name type="scientific">Aliarcobacter cibarius</name>
    <dbReference type="NCBI Taxonomy" id="255507"/>
    <lineage>
        <taxon>Bacteria</taxon>
        <taxon>Pseudomonadati</taxon>
        <taxon>Campylobacterota</taxon>
        <taxon>Epsilonproteobacteria</taxon>
        <taxon>Campylobacterales</taxon>
        <taxon>Arcobacteraceae</taxon>
        <taxon>Aliarcobacter</taxon>
    </lineage>
</organism>
<dbReference type="PANTHER" id="PTHR30105:SF2">
    <property type="entry name" value="DIVERGENT POLYSACCHARIDE DEACETYLASE SUPERFAMILY"/>
    <property type="match status" value="1"/>
</dbReference>
<protein>
    <submittedName>
        <fullName evidence="2">Divergent polysaccharide deacetylase</fullName>
    </submittedName>
</protein>
<feature type="transmembrane region" description="Helical" evidence="1">
    <location>
        <begin position="27"/>
        <end position="46"/>
    </location>
</feature>
<accession>A0A7L5JSE4</accession>
<dbReference type="InterPro" id="IPR006837">
    <property type="entry name" value="Divergent_DAC"/>
</dbReference>
<sequence>MAKKRSKLKTRVRQTKRKLSRKKLSKLFLLLVASIIFVSIGSYFIFLNDNKIEQSSVPIKEIEYSHKQNENLNEKKIFDELKIFEDKKTEENPTKTPETGKEEHFEETNFELEKSYIEENKENINEKIVQKIEEIKKINDEKIIKDEKTKVEEKKELTVKDKESLTKKEPKYDDKSIITSKDKFIHDPKNKPKLVIIIDDVSTQKQKESILNIGYPITMAFLPPTSKNKNSAQIAKDVPFHMIHFPLQASNAFKGPEIGTLTINDSYEQIEARVKQLREWYPNAKYTNNHTGSIFTENDEAMSKLYKALAKYNFIFVDSRTSPKSVAKKYSVKHNMPYIVRNTFLDNTKDFNSIQNQLKDAIRIAKKQGYAIAIGHPYDITFKVLKESKHLLKEVEPVLLNKLPYL</sequence>
<keyword evidence="1" id="KW-1133">Transmembrane helix</keyword>
<dbReference type="Proteomes" id="UP000509513">
    <property type="component" value="Chromosome"/>
</dbReference>
<dbReference type="CDD" id="cd10936">
    <property type="entry name" value="CE4_DAC2"/>
    <property type="match status" value="1"/>
</dbReference>
<dbReference type="OrthoDB" id="9784811at2"/>
<dbReference type="EMBL" id="CP054051">
    <property type="protein sequence ID" value="QKJ27898.1"/>
    <property type="molecule type" value="Genomic_DNA"/>
</dbReference>
<dbReference type="AlphaFoldDB" id="A0A7L5JSE4"/>
<gene>
    <name evidence="2" type="ORF">ACBT_2004</name>
</gene>
<proteinExistence type="predicted"/>
<keyword evidence="1" id="KW-0812">Transmembrane</keyword>
<dbReference type="KEGG" id="acib:ACBT_2004"/>
<reference evidence="2 3" key="1">
    <citation type="submission" date="2020-05" db="EMBL/GenBank/DDBJ databases">
        <title>Complete genome sequencing of Campylobacter and Arcobacter type strains.</title>
        <authorList>
            <person name="Miller W.G."/>
            <person name="Yee E."/>
        </authorList>
    </citation>
    <scope>NUCLEOTIDE SEQUENCE [LARGE SCALE GENOMIC DNA]</scope>
    <source>
        <strain evidence="2 3">LMG 21996</strain>
    </source>
</reference>
<dbReference type="InterPro" id="IPR011330">
    <property type="entry name" value="Glyco_hydro/deAcase_b/a-brl"/>
</dbReference>
<evidence type="ECO:0000313" key="3">
    <source>
        <dbReference type="Proteomes" id="UP000509513"/>
    </source>
</evidence>
<dbReference type="RefSeq" id="WP_024774550.1">
    <property type="nucleotide sequence ID" value="NZ_CP054051.1"/>
</dbReference>
<name>A0A7L5JSE4_9BACT</name>
<evidence type="ECO:0000256" key="1">
    <source>
        <dbReference type="SAM" id="Phobius"/>
    </source>
</evidence>
<keyword evidence="1" id="KW-0472">Membrane</keyword>
<evidence type="ECO:0000313" key="2">
    <source>
        <dbReference type="EMBL" id="QKJ27898.1"/>
    </source>
</evidence>
<dbReference type="Gene3D" id="3.20.20.370">
    <property type="entry name" value="Glycoside hydrolase/deacetylase"/>
    <property type="match status" value="1"/>
</dbReference>
<dbReference type="GO" id="GO:0005975">
    <property type="term" value="P:carbohydrate metabolic process"/>
    <property type="evidence" value="ECO:0007669"/>
    <property type="project" value="InterPro"/>
</dbReference>